<evidence type="ECO:0000256" key="2">
    <source>
        <dbReference type="PROSITE-ProRule" id="PRU00352"/>
    </source>
</evidence>
<feature type="domain" description="Sema" evidence="4">
    <location>
        <begin position="1"/>
        <end position="471"/>
    </location>
</feature>
<name>A0A7I8VDP3_9ANNE</name>
<dbReference type="GO" id="GO:0007411">
    <property type="term" value="P:axon guidance"/>
    <property type="evidence" value="ECO:0007669"/>
    <property type="project" value="TreeGrafter"/>
</dbReference>
<dbReference type="InterPro" id="IPR013783">
    <property type="entry name" value="Ig-like_fold"/>
</dbReference>
<reference evidence="5 6" key="1">
    <citation type="submission" date="2020-08" db="EMBL/GenBank/DDBJ databases">
        <authorList>
            <person name="Hejnol A."/>
        </authorList>
    </citation>
    <scope>NUCLEOTIDE SEQUENCE [LARGE SCALE GENOMIC DNA]</scope>
</reference>
<comment type="caution">
    <text evidence="5">The sequence shown here is derived from an EMBL/GenBank/DDBJ whole genome shotgun (WGS) entry which is preliminary data.</text>
</comment>
<dbReference type="SMART" id="SM00630">
    <property type="entry name" value="Sema"/>
    <property type="match status" value="1"/>
</dbReference>
<dbReference type="Pfam" id="PF01403">
    <property type="entry name" value="Sema"/>
    <property type="match status" value="1"/>
</dbReference>
<dbReference type="Gene3D" id="2.60.40.10">
    <property type="entry name" value="Immunoglobulins"/>
    <property type="match status" value="1"/>
</dbReference>
<dbReference type="SUPFAM" id="SSF101912">
    <property type="entry name" value="Sema domain"/>
    <property type="match status" value="1"/>
</dbReference>
<dbReference type="EMBL" id="CAJFCJ010000002">
    <property type="protein sequence ID" value="CAD5112646.1"/>
    <property type="molecule type" value="Genomic_DNA"/>
</dbReference>
<protein>
    <submittedName>
        <fullName evidence="5">DgyrCDS1863</fullName>
    </submittedName>
</protein>
<dbReference type="InterPro" id="IPR015943">
    <property type="entry name" value="WD40/YVTN_repeat-like_dom_sf"/>
</dbReference>
<dbReference type="InterPro" id="IPR001627">
    <property type="entry name" value="Semap_dom"/>
</dbReference>
<dbReference type="SUPFAM" id="SSF48726">
    <property type="entry name" value="Immunoglobulin"/>
    <property type="match status" value="1"/>
</dbReference>
<dbReference type="GO" id="GO:0045499">
    <property type="term" value="F:chemorepellent activity"/>
    <property type="evidence" value="ECO:0007669"/>
    <property type="project" value="TreeGrafter"/>
</dbReference>
<dbReference type="GO" id="GO:0005886">
    <property type="term" value="C:plasma membrane"/>
    <property type="evidence" value="ECO:0007669"/>
    <property type="project" value="TreeGrafter"/>
</dbReference>
<dbReference type="AlphaFoldDB" id="A0A7I8VDP3"/>
<dbReference type="PROSITE" id="PS51004">
    <property type="entry name" value="SEMA"/>
    <property type="match status" value="1"/>
</dbReference>
<evidence type="ECO:0000259" key="3">
    <source>
        <dbReference type="PROSITE" id="PS50835"/>
    </source>
</evidence>
<dbReference type="OrthoDB" id="9988752at2759"/>
<dbReference type="GO" id="GO:0071526">
    <property type="term" value="P:semaphorin-plexin signaling pathway"/>
    <property type="evidence" value="ECO:0007669"/>
    <property type="project" value="TreeGrafter"/>
</dbReference>
<dbReference type="InterPro" id="IPR036352">
    <property type="entry name" value="Semap_dom_sf"/>
</dbReference>
<dbReference type="PANTHER" id="PTHR11036:SF127">
    <property type="entry name" value="SEMAPHORIN-1A"/>
    <property type="match status" value="1"/>
</dbReference>
<gene>
    <name evidence="5" type="ORF">DGYR_LOCUS1754</name>
</gene>
<dbReference type="PANTHER" id="PTHR11036">
    <property type="entry name" value="SEMAPHORIN"/>
    <property type="match status" value="1"/>
</dbReference>
<evidence type="ECO:0000259" key="4">
    <source>
        <dbReference type="PROSITE" id="PS51004"/>
    </source>
</evidence>
<dbReference type="PROSITE" id="PS50835">
    <property type="entry name" value="IG_LIKE"/>
    <property type="match status" value="1"/>
</dbReference>
<dbReference type="GO" id="GO:0030335">
    <property type="term" value="P:positive regulation of cell migration"/>
    <property type="evidence" value="ECO:0007669"/>
    <property type="project" value="TreeGrafter"/>
</dbReference>
<organism evidence="5 6">
    <name type="scientific">Dimorphilus gyrociliatus</name>
    <dbReference type="NCBI Taxonomy" id="2664684"/>
    <lineage>
        <taxon>Eukaryota</taxon>
        <taxon>Metazoa</taxon>
        <taxon>Spiralia</taxon>
        <taxon>Lophotrochozoa</taxon>
        <taxon>Annelida</taxon>
        <taxon>Polychaeta</taxon>
        <taxon>Polychaeta incertae sedis</taxon>
        <taxon>Dinophilidae</taxon>
        <taxon>Dimorphilus</taxon>
    </lineage>
</organism>
<proteinExistence type="inferred from homology"/>
<evidence type="ECO:0000313" key="5">
    <source>
        <dbReference type="EMBL" id="CAD5112646.1"/>
    </source>
</evidence>
<accession>A0A7I8VDP3</accession>
<dbReference type="InterPro" id="IPR027231">
    <property type="entry name" value="Semaphorin"/>
</dbReference>
<keyword evidence="6" id="KW-1185">Reference proteome</keyword>
<feature type="domain" description="Ig-like" evidence="3">
    <location>
        <begin position="555"/>
        <end position="624"/>
    </location>
</feature>
<dbReference type="InterPro" id="IPR007110">
    <property type="entry name" value="Ig-like_dom"/>
</dbReference>
<dbReference type="GO" id="GO:0030215">
    <property type="term" value="F:semaphorin receptor binding"/>
    <property type="evidence" value="ECO:0007669"/>
    <property type="project" value="InterPro"/>
</dbReference>
<comment type="caution">
    <text evidence="2">Lacks conserved residue(s) required for the propagation of feature annotation.</text>
</comment>
<evidence type="ECO:0000313" key="6">
    <source>
        <dbReference type="Proteomes" id="UP000549394"/>
    </source>
</evidence>
<dbReference type="Gene3D" id="2.130.10.10">
    <property type="entry name" value="YVTN repeat-like/Quinoprotein amine dehydrogenase"/>
    <property type="match status" value="1"/>
</dbReference>
<evidence type="ECO:0000256" key="1">
    <source>
        <dbReference type="ARBA" id="ARBA00009492"/>
    </source>
</evidence>
<dbReference type="Proteomes" id="UP000549394">
    <property type="component" value="Unassembled WGS sequence"/>
</dbReference>
<sequence length="701" mass="79766">MKIVPKDGIFYVGSKSFLHKFSLSDLHKNPVKSEELTRESASKAKICREYAKGASEICGQNFINFVGIDTPVEKLVRDGYKVDYEEEIITCGTNYASPELFVLNKRNLRIKEVPQGKQLPSGKIFCLETPERKFTRSMVVTDKGTPKNQPAVYVAGRMLEIEAFKFYNRLWRYQFDVTEERISKLGSNVGNENLFQPSSHTTVIKMVEVKDQDYLLYFFNELALEYTPPKSEPSQLVARVARVCKKDSSLGGWSSLVKVQLVCQSDEKFSPDQTVIYNKLIALTISEDGERFYGIFKNNGKKSSQTGVCSYSLSEINNALNVDTFYEKRTENSLSFLIPSSVPKDIPYKPGICRPSSKSIVDEERVRKYLSKTTIKHDTLIKTPFTLSKPGIIWNHIAVDETSNRDEKIFYLTTNTRGISKIALKVNGSVDDISEIYPFDSSLEEDFYNTFELHGNSIYFTTDAHVGKLSLKELCASYSTCTSCLSDPDCSWDSIKNTCKYPGGSLSAPVHVQCSNGMMQKDLSKARSIQAIKLSSNACIKENKDILSRKKYVRGTNTDILMSCESYCNVVDDKVRWFKNGEELTFNDKKYTINKEFSLIVWNVTSAEKGLFTCVTGNLNIVLSIWEVITADCNPNDAECIWRDEFNKWCQKFDEYTLAFNIWKCMENSCQNSDADTCYSKEARVVCEEKHRKYTDVSNNR</sequence>
<comment type="similarity">
    <text evidence="1">Belongs to the semaphorin family.</text>
</comment>
<dbReference type="InterPro" id="IPR036179">
    <property type="entry name" value="Ig-like_dom_sf"/>
</dbReference>